<comment type="caution">
    <text evidence="3">The sequence shown here is derived from an EMBL/GenBank/DDBJ whole genome shotgun (WGS) entry which is preliminary data.</text>
</comment>
<evidence type="ECO:0000313" key="3">
    <source>
        <dbReference type="EMBL" id="KAK5776618.1"/>
    </source>
</evidence>
<reference evidence="3 4" key="1">
    <citation type="submission" date="2023-03" db="EMBL/GenBank/DDBJ databases">
        <title>WGS of Gossypium arboreum.</title>
        <authorList>
            <person name="Yu D."/>
        </authorList>
    </citation>
    <scope>NUCLEOTIDE SEQUENCE [LARGE SCALE GENOMIC DNA]</scope>
    <source>
        <tissue evidence="3">Leaf</tissue>
    </source>
</reference>
<proteinExistence type="predicted"/>
<dbReference type="EMBL" id="JARKNE010000012">
    <property type="protein sequence ID" value="KAK5776618.1"/>
    <property type="molecule type" value="Genomic_DNA"/>
</dbReference>
<evidence type="ECO:0000256" key="1">
    <source>
        <dbReference type="SAM" id="MobiDB-lite"/>
    </source>
</evidence>
<accession>A0ABR0MRN1</accession>
<dbReference type="Proteomes" id="UP001358586">
    <property type="component" value="Chromosome 12"/>
</dbReference>
<name>A0ABR0MRN1_GOSAR</name>
<dbReference type="InterPro" id="IPR057670">
    <property type="entry name" value="SH3_retrovirus"/>
</dbReference>
<keyword evidence="4" id="KW-1185">Reference proteome</keyword>
<gene>
    <name evidence="3" type="ORF">PVK06_044578</name>
</gene>
<feature type="domain" description="Retroviral polymerase SH3-like" evidence="2">
    <location>
        <begin position="29"/>
        <end position="85"/>
    </location>
</feature>
<evidence type="ECO:0000259" key="2">
    <source>
        <dbReference type="Pfam" id="PF25597"/>
    </source>
</evidence>
<evidence type="ECO:0000313" key="4">
    <source>
        <dbReference type="Proteomes" id="UP001358586"/>
    </source>
</evidence>
<dbReference type="Pfam" id="PF25597">
    <property type="entry name" value="SH3_retrovirus"/>
    <property type="match status" value="1"/>
</dbReference>
<organism evidence="3 4">
    <name type="scientific">Gossypium arboreum</name>
    <name type="common">Tree cotton</name>
    <name type="synonym">Gossypium nanking</name>
    <dbReference type="NCBI Taxonomy" id="29729"/>
    <lineage>
        <taxon>Eukaryota</taxon>
        <taxon>Viridiplantae</taxon>
        <taxon>Streptophyta</taxon>
        <taxon>Embryophyta</taxon>
        <taxon>Tracheophyta</taxon>
        <taxon>Spermatophyta</taxon>
        <taxon>Magnoliopsida</taxon>
        <taxon>eudicotyledons</taxon>
        <taxon>Gunneridae</taxon>
        <taxon>Pentapetalae</taxon>
        <taxon>rosids</taxon>
        <taxon>malvids</taxon>
        <taxon>Malvales</taxon>
        <taxon>Malvaceae</taxon>
        <taxon>Malvoideae</taxon>
        <taxon>Gossypium</taxon>
    </lineage>
</organism>
<protein>
    <recommendedName>
        <fullName evidence="2">Retroviral polymerase SH3-like domain-containing protein</fullName>
    </recommendedName>
</protein>
<feature type="region of interest" description="Disordered" evidence="1">
    <location>
        <begin position="90"/>
        <end position="120"/>
    </location>
</feature>
<sequence>MIRPKTRVTLYEVWEGNKPTMKCFHVSGSTCFILKDRDHKGEFDLKSEEGIFFSYAINSKAYRVFNKRTKKIIKLINVVVDDARVHEIHSDAGGGKTLNSVSEGELTPLGRSKQEAKEVPSPISIAKFKEKLEAKSQDVQVTDLVNDQSNDDRPL</sequence>